<dbReference type="EMBL" id="GL888186">
    <property type="protein sequence ID" value="EGI65523.1"/>
    <property type="molecule type" value="Genomic_DNA"/>
</dbReference>
<dbReference type="Proteomes" id="UP000007755">
    <property type="component" value="Unassembled WGS sequence"/>
</dbReference>
<name>F4WJN1_ACREC</name>
<reference evidence="2" key="1">
    <citation type="submission" date="2011-02" db="EMBL/GenBank/DDBJ databases">
        <title>The genome of the leaf-cutting ant Acromyrmex echinatior suggests key adaptations to social evolution and fungus farming.</title>
        <authorList>
            <person name="Nygaard S."/>
            <person name="Zhang G."/>
        </authorList>
    </citation>
    <scope>NUCLEOTIDE SEQUENCE</scope>
</reference>
<feature type="region of interest" description="Disordered" evidence="1">
    <location>
        <begin position="1"/>
        <end position="23"/>
    </location>
</feature>
<sequence>MWTGKGKYQVPSQPPSPPSSSPLHALFTWSNRTLLQNCSNSPLSNIQATNSQRHSRSARIHGRDEKSRGRKRANKPHDIMCPRRRRDASLSRRVPKPVDFPFERFPKSDDITERNGRLTGRLSNWPDSKLRTRGTLATAVTVRYTVSATRVSCFNLIADRLRRRLRNQIRRRANFGAEGLLSQFSRQAGITSARKIANAVAVADGGPVNAQTRYLPVHA</sequence>
<organism evidence="3">
    <name type="scientific">Acromyrmex echinatior</name>
    <name type="common">Panamanian leafcutter ant</name>
    <name type="synonym">Acromyrmex octospinosus echinatior</name>
    <dbReference type="NCBI Taxonomy" id="103372"/>
    <lineage>
        <taxon>Eukaryota</taxon>
        <taxon>Metazoa</taxon>
        <taxon>Ecdysozoa</taxon>
        <taxon>Arthropoda</taxon>
        <taxon>Hexapoda</taxon>
        <taxon>Insecta</taxon>
        <taxon>Pterygota</taxon>
        <taxon>Neoptera</taxon>
        <taxon>Endopterygota</taxon>
        <taxon>Hymenoptera</taxon>
        <taxon>Apocrita</taxon>
        <taxon>Aculeata</taxon>
        <taxon>Formicoidea</taxon>
        <taxon>Formicidae</taxon>
        <taxon>Myrmicinae</taxon>
        <taxon>Acromyrmex</taxon>
    </lineage>
</organism>
<accession>F4WJN1</accession>
<protein>
    <submittedName>
        <fullName evidence="2">Uncharacterized protein</fullName>
    </submittedName>
</protein>
<dbReference type="AlphaFoldDB" id="F4WJN1"/>
<evidence type="ECO:0000313" key="3">
    <source>
        <dbReference type="Proteomes" id="UP000007755"/>
    </source>
</evidence>
<evidence type="ECO:0000313" key="2">
    <source>
        <dbReference type="EMBL" id="EGI65523.1"/>
    </source>
</evidence>
<keyword evidence="3" id="KW-1185">Reference proteome</keyword>
<feature type="region of interest" description="Disordered" evidence="1">
    <location>
        <begin position="40"/>
        <end position="91"/>
    </location>
</feature>
<feature type="compositionally biased region" description="Polar residues" evidence="1">
    <location>
        <begin position="40"/>
        <end position="52"/>
    </location>
</feature>
<gene>
    <name evidence="2" type="ORF">G5I_05912</name>
</gene>
<proteinExistence type="predicted"/>
<dbReference type="InParanoid" id="F4WJN1"/>
<evidence type="ECO:0000256" key="1">
    <source>
        <dbReference type="SAM" id="MobiDB-lite"/>
    </source>
</evidence>